<dbReference type="GO" id="GO:1990281">
    <property type="term" value="C:efflux pump complex"/>
    <property type="evidence" value="ECO:0007669"/>
    <property type="project" value="TreeGrafter"/>
</dbReference>
<dbReference type="InterPro" id="IPR058625">
    <property type="entry name" value="MdtA-like_BSH"/>
</dbReference>
<protein>
    <submittedName>
        <fullName evidence="6">Efflux transporter periplasmic adaptor subunit</fullName>
    </submittedName>
</protein>
<evidence type="ECO:0000256" key="1">
    <source>
        <dbReference type="ARBA" id="ARBA00009477"/>
    </source>
</evidence>
<dbReference type="Gene3D" id="2.40.420.20">
    <property type="match status" value="1"/>
</dbReference>
<sequence>MAKKKKGSNKIIWILLILVALVLVVAIVGKQAGLIGGERTIKVEFAEASRNTIIEKVTASGVVQPVIEIAISPDVAGEIIELNVEEGDDVLEGMVLVKIRPDNLQSALDRSKANLNQQLANLASSKASKFRSEAQLKQSELAFNRAERLKKENVISDADYETAKANYEVAKYNLDAAEQSVRAAEFIIKSSEATVAEAEENVRLTTVIAPSTGTISKLNVEKGERVVGTQQMAGTEMMRLADLNQMEVQVDVNENDIIRVNVGDTAIIDVDSYTSMDKEFKGIVTSIANTANPKASADAVTEFKVEIRILNESFSDLLSEIQGPSPFRPGMTASVEIITTTKSDILTVPLAAVTTRNPKLDRKVFGNTDDNDEGGLQVSNSNARPEEKEDIKEVVFINDGGTAKMVEVKTGISDYDNIEILSGLKEGDQVVSGPFFVVSKRLKTGDLVENSKSTSKPVASASSDN</sequence>
<evidence type="ECO:0000259" key="5">
    <source>
        <dbReference type="Pfam" id="PF26002"/>
    </source>
</evidence>
<dbReference type="GO" id="GO:0015562">
    <property type="term" value="F:efflux transmembrane transporter activity"/>
    <property type="evidence" value="ECO:0007669"/>
    <property type="project" value="TreeGrafter"/>
</dbReference>
<evidence type="ECO:0000313" key="7">
    <source>
        <dbReference type="Proteomes" id="UP000095552"/>
    </source>
</evidence>
<dbReference type="EMBL" id="MDGQ01000005">
    <property type="protein sequence ID" value="OEK05257.1"/>
    <property type="molecule type" value="Genomic_DNA"/>
</dbReference>
<reference evidence="6 7" key="1">
    <citation type="submission" date="2016-08" db="EMBL/GenBank/DDBJ databases">
        <title>Draft genome of Fabibacter sp. strain SK-8.</title>
        <authorList>
            <person name="Wong S.-K."/>
            <person name="Hamasaki K."/>
            <person name="Yoshizawa S."/>
        </authorList>
    </citation>
    <scope>NUCLEOTIDE SEQUENCE [LARGE SCALE GENOMIC DNA]</scope>
    <source>
        <strain evidence="6 7">SK-8</strain>
    </source>
</reference>
<accession>A0A1E5T1T1</accession>
<dbReference type="InterPro" id="IPR058649">
    <property type="entry name" value="CzcB_C"/>
</dbReference>
<evidence type="ECO:0000313" key="6">
    <source>
        <dbReference type="EMBL" id="OEK05257.1"/>
    </source>
</evidence>
<dbReference type="STRING" id="1563681.BFP71_17810"/>
<feature type="domain" description="CzcB-like C-terminal circularly permuted SH3-like" evidence="4">
    <location>
        <begin position="392"/>
        <end position="437"/>
    </location>
</feature>
<comment type="similarity">
    <text evidence="1">Belongs to the membrane fusion protein (MFP) (TC 8.A.1) family.</text>
</comment>
<dbReference type="RefSeq" id="WP_069836761.1">
    <property type="nucleotide sequence ID" value="NZ_MDGQ01000005.1"/>
</dbReference>
<proteinExistence type="inferred from homology"/>
<evidence type="ECO:0000259" key="3">
    <source>
        <dbReference type="Pfam" id="PF25917"/>
    </source>
</evidence>
<feature type="domain" description="Multidrug resistance protein MdtA-like barrel-sandwich hybrid" evidence="3">
    <location>
        <begin position="70"/>
        <end position="231"/>
    </location>
</feature>
<dbReference type="InterPro" id="IPR058982">
    <property type="entry name" value="Beta-barrel_AprE"/>
</dbReference>
<dbReference type="InterPro" id="IPR006143">
    <property type="entry name" value="RND_pump_MFP"/>
</dbReference>
<dbReference type="OrthoDB" id="9809068at2"/>
<dbReference type="AlphaFoldDB" id="A0A1E5T1T1"/>
<feature type="domain" description="AprE-like beta-barrel" evidence="5">
    <location>
        <begin position="247"/>
        <end position="339"/>
    </location>
</feature>
<dbReference type="Gene3D" id="2.40.50.100">
    <property type="match status" value="1"/>
</dbReference>
<feature type="region of interest" description="Disordered" evidence="2">
    <location>
        <begin position="362"/>
        <end position="387"/>
    </location>
</feature>
<comment type="caution">
    <text evidence="6">The sequence shown here is derived from an EMBL/GenBank/DDBJ whole genome shotgun (WGS) entry which is preliminary data.</text>
</comment>
<dbReference type="Gene3D" id="1.10.287.470">
    <property type="entry name" value="Helix hairpin bin"/>
    <property type="match status" value="1"/>
</dbReference>
<dbReference type="PANTHER" id="PTHR30469">
    <property type="entry name" value="MULTIDRUG RESISTANCE PROTEIN MDTA"/>
    <property type="match status" value="1"/>
</dbReference>
<gene>
    <name evidence="6" type="ORF">BFP71_17810</name>
</gene>
<keyword evidence="7" id="KW-1185">Reference proteome</keyword>
<evidence type="ECO:0000256" key="2">
    <source>
        <dbReference type="SAM" id="MobiDB-lite"/>
    </source>
</evidence>
<dbReference type="NCBIfam" id="TIGR01730">
    <property type="entry name" value="RND_mfp"/>
    <property type="match status" value="1"/>
</dbReference>
<name>A0A1E5T1T1_9BACT</name>
<dbReference type="Pfam" id="PF25975">
    <property type="entry name" value="CzcB_C"/>
    <property type="match status" value="1"/>
</dbReference>
<dbReference type="Pfam" id="PF25917">
    <property type="entry name" value="BSH_RND"/>
    <property type="match status" value="1"/>
</dbReference>
<dbReference type="Gene3D" id="2.40.30.170">
    <property type="match status" value="1"/>
</dbReference>
<dbReference type="PANTHER" id="PTHR30469:SF33">
    <property type="entry name" value="SLR1207 PROTEIN"/>
    <property type="match status" value="1"/>
</dbReference>
<organism evidence="6 7">
    <name type="scientific">Roseivirga misakiensis</name>
    <dbReference type="NCBI Taxonomy" id="1563681"/>
    <lineage>
        <taxon>Bacteria</taxon>
        <taxon>Pseudomonadati</taxon>
        <taxon>Bacteroidota</taxon>
        <taxon>Cytophagia</taxon>
        <taxon>Cytophagales</taxon>
        <taxon>Roseivirgaceae</taxon>
        <taxon>Roseivirga</taxon>
    </lineage>
</organism>
<dbReference type="SUPFAM" id="SSF111369">
    <property type="entry name" value="HlyD-like secretion proteins"/>
    <property type="match status" value="1"/>
</dbReference>
<evidence type="ECO:0000259" key="4">
    <source>
        <dbReference type="Pfam" id="PF25975"/>
    </source>
</evidence>
<dbReference type="Pfam" id="PF26002">
    <property type="entry name" value="Beta-barrel_AprE"/>
    <property type="match status" value="1"/>
</dbReference>
<dbReference type="Proteomes" id="UP000095552">
    <property type="component" value="Unassembled WGS sequence"/>
</dbReference>